<feature type="region of interest" description="Disordered" evidence="1">
    <location>
        <begin position="1"/>
        <end position="56"/>
    </location>
</feature>
<dbReference type="InterPro" id="IPR046672">
    <property type="entry name" value="DUF6542"/>
</dbReference>
<feature type="domain" description="DUF6542" evidence="3">
    <location>
        <begin position="58"/>
        <end position="170"/>
    </location>
</feature>
<feature type="transmembrane region" description="Helical" evidence="2">
    <location>
        <begin position="149"/>
        <end position="168"/>
    </location>
</feature>
<comment type="caution">
    <text evidence="4">The sequence shown here is derived from an EMBL/GenBank/DDBJ whole genome shotgun (WGS) entry which is preliminary data.</text>
</comment>
<keyword evidence="2" id="KW-0472">Membrane</keyword>
<feature type="transmembrane region" description="Helical" evidence="2">
    <location>
        <begin position="56"/>
        <end position="75"/>
    </location>
</feature>
<evidence type="ECO:0000313" key="4">
    <source>
        <dbReference type="EMBL" id="GAA2129399.1"/>
    </source>
</evidence>
<proteinExistence type="predicted"/>
<protein>
    <recommendedName>
        <fullName evidence="3">DUF6542 domain-containing protein</fullName>
    </recommendedName>
</protein>
<dbReference type="Proteomes" id="UP001422759">
    <property type="component" value="Unassembled WGS sequence"/>
</dbReference>
<dbReference type="EMBL" id="BAAANT010000001">
    <property type="protein sequence ID" value="GAA2129399.1"/>
    <property type="molecule type" value="Genomic_DNA"/>
</dbReference>
<keyword evidence="5" id="KW-1185">Reference proteome</keyword>
<feature type="transmembrane region" description="Helical" evidence="2">
    <location>
        <begin position="81"/>
        <end position="102"/>
    </location>
</feature>
<evidence type="ECO:0000259" key="3">
    <source>
        <dbReference type="Pfam" id="PF20177"/>
    </source>
</evidence>
<name>A0ABP5KAN5_9ACTN</name>
<reference evidence="5" key="1">
    <citation type="journal article" date="2019" name="Int. J. Syst. Evol. Microbiol.">
        <title>The Global Catalogue of Microorganisms (GCM) 10K type strain sequencing project: providing services to taxonomists for standard genome sequencing and annotation.</title>
        <authorList>
            <consortium name="The Broad Institute Genomics Platform"/>
            <consortium name="The Broad Institute Genome Sequencing Center for Infectious Disease"/>
            <person name="Wu L."/>
            <person name="Ma J."/>
        </authorList>
    </citation>
    <scope>NUCLEOTIDE SEQUENCE [LARGE SCALE GENOMIC DNA]</scope>
    <source>
        <strain evidence="5">JCM 14560</strain>
    </source>
</reference>
<accession>A0ABP5KAN5</accession>
<organism evidence="4 5">
    <name type="scientific">Kitasatospora kazusensis</name>
    <dbReference type="NCBI Taxonomy" id="407974"/>
    <lineage>
        <taxon>Bacteria</taxon>
        <taxon>Bacillati</taxon>
        <taxon>Actinomycetota</taxon>
        <taxon>Actinomycetes</taxon>
        <taxon>Kitasatosporales</taxon>
        <taxon>Streptomycetaceae</taxon>
        <taxon>Kitasatospora</taxon>
    </lineage>
</organism>
<dbReference type="RefSeq" id="WP_344459403.1">
    <property type="nucleotide sequence ID" value="NZ_BAAANT010000001.1"/>
</dbReference>
<keyword evidence="2" id="KW-0812">Transmembrane</keyword>
<keyword evidence="2" id="KW-1133">Transmembrane helix</keyword>
<evidence type="ECO:0000313" key="5">
    <source>
        <dbReference type="Proteomes" id="UP001422759"/>
    </source>
</evidence>
<evidence type="ECO:0000256" key="2">
    <source>
        <dbReference type="SAM" id="Phobius"/>
    </source>
</evidence>
<dbReference type="Pfam" id="PF20177">
    <property type="entry name" value="DUF6542"/>
    <property type="match status" value="1"/>
</dbReference>
<evidence type="ECO:0000256" key="1">
    <source>
        <dbReference type="SAM" id="MobiDB-lite"/>
    </source>
</evidence>
<feature type="compositionally biased region" description="Basic and acidic residues" evidence="1">
    <location>
        <begin position="27"/>
        <end position="40"/>
    </location>
</feature>
<sequence length="179" mass="18195">MAEQSAGVAVGDRDRGLTEQVPPPSRGAHDRSRDEADRPARRSRGRRPPGAGAARGRGWPATVLLIGLPLLGAGVDEAFGPGVGLLFAVCAVLGCAGAAALVGRAGWWWVVPAGPPVVLAATAVAELLANAGKYRDARSVATGAARWTITGFPVMVVALGAALAVVLVRIGRGRGHHHG</sequence>
<feature type="transmembrane region" description="Helical" evidence="2">
    <location>
        <begin position="109"/>
        <end position="129"/>
    </location>
</feature>
<gene>
    <name evidence="4" type="ORF">GCM10009760_00590</name>
</gene>